<evidence type="ECO:0000256" key="1">
    <source>
        <dbReference type="SAM" id="Phobius"/>
    </source>
</evidence>
<sequence>MEWYLGVLKKYAEFNGRARRKEYWMFVLFNMIICFALGFISGLAGSRSGPNLLVNIYQLAVLIPSIAVGVRRMHDTDHSGWWIIVPFVNLVFACTEGTSGENRFGSNPKMTAQPA</sequence>
<dbReference type="PANTHER" id="PTHR34980">
    <property type="entry name" value="INNER MEMBRANE PROTEIN-RELATED-RELATED"/>
    <property type="match status" value="1"/>
</dbReference>
<gene>
    <name evidence="2" type="ORF">EZM97_20665</name>
</gene>
<evidence type="ECO:0000313" key="2">
    <source>
        <dbReference type="EMBL" id="TCI11222.1"/>
    </source>
</evidence>
<dbReference type="RefSeq" id="WP_131410006.1">
    <property type="nucleotide sequence ID" value="NZ_SJTG01000002.1"/>
</dbReference>
<dbReference type="AlphaFoldDB" id="A0A4R0YX43"/>
<dbReference type="InterPro" id="IPR008523">
    <property type="entry name" value="DUF805"/>
</dbReference>
<dbReference type="GO" id="GO:0005886">
    <property type="term" value="C:plasma membrane"/>
    <property type="evidence" value="ECO:0007669"/>
    <property type="project" value="TreeGrafter"/>
</dbReference>
<dbReference type="Pfam" id="PF05656">
    <property type="entry name" value="DUF805"/>
    <property type="match status" value="1"/>
</dbReference>
<organism evidence="2 3">
    <name type="scientific">Dyella soli</name>
    <dbReference type="NCBI Taxonomy" id="522319"/>
    <lineage>
        <taxon>Bacteria</taxon>
        <taxon>Pseudomonadati</taxon>
        <taxon>Pseudomonadota</taxon>
        <taxon>Gammaproteobacteria</taxon>
        <taxon>Lysobacterales</taxon>
        <taxon>Rhodanobacteraceae</taxon>
        <taxon>Dyella</taxon>
    </lineage>
</organism>
<reference evidence="2 3" key="1">
    <citation type="submission" date="2019-02" db="EMBL/GenBank/DDBJ databases">
        <title>Dyella amyloliquefaciens sp. nov., isolated from forest soil.</title>
        <authorList>
            <person name="Gao Z.-H."/>
            <person name="Qiu L.-H."/>
        </authorList>
    </citation>
    <scope>NUCLEOTIDE SEQUENCE [LARGE SCALE GENOMIC DNA]</scope>
    <source>
        <strain evidence="2 3">KACC 12747</strain>
    </source>
</reference>
<keyword evidence="1" id="KW-0812">Transmembrane</keyword>
<keyword evidence="3" id="KW-1185">Reference proteome</keyword>
<comment type="caution">
    <text evidence="2">The sequence shown here is derived from an EMBL/GenBank/DDBJ whole genome shotgun (WGS) entry which is preliminary data.</text>
</comment>
<name>A0A4R0YX43_9GAMM</name>
<keyword evidence="1" id="KW-1133">Transmembrane helix</keyword>
<dbReference type="EMBL" id="SJTG01000002">
    <property type="protein sequence ID" value="TCI11222.1"/>
    <property type="molecule type" value="Genomic_DNA"/>
</dbReference>
<proteinExistence type="predicted"/>
<dbReference type="Proteomes" id="UP000291822">
    <property type="component" value="Unassembled WGS sequence"/>
</dbReference>
<feature type="transmembrane region" description="Helical" evidence="1">
    <location>
        <begin position="52"/>
        <end position="70"/>
    </location>
</feature>
<dbReference type="PANTHER" id="PTHR34980:SF2">
    <property type="entry name" value="INNER MEMBRANE PROTEIN YHAH-RELATED"/>
    <property type="match status" value="1"/>
</dbReference>
<feature type="transmembrane region" description="Helical" evidence="1">
    <location>
        <begin position="23"/>
        <end position="46"/>
    </location>
</feature>
<evidence type="ECO:0000313" key="3">
    <source>
        <dbReference type="Proteomes" id="UP000291822"/>
    </source>
</evidence>
<keyword evidence="1" id="KW-0472">Membrane</keyword>
<protein>
    <submittedName>
        <fullName evidence="2">DUF805 domain-containing protein</fullName>
    </submittedName>
</protein>
<accession>A0A4R0YX43</accession>